<dbReference type="Gene3D" id="3.30.1490.190">
    <property type="match status" value="1"/>
</dbReference>
<comment type="cofactor">
    <cofactor evidence="8">
        <name>Mn(2+)</name>
        <dbReference type="ChEBI" id="CHEBI:29035"/>
    </cofactor>
    <cofactor evidence="8">
        <name>Fe(2+)</name>
        <dbReference type="ChEBI" id="CHEBI:29033"/>
    </cofactor>
    <text evidence="8">Binds 1 Mn(2+) or Fe(2+) ion per subunit.</text>
</comment>
<proteinExistence type="inferred from homology"/>
<dbReference type="EMBL" id="AP011802">
    <property type="protein sequence ID" value="BAL59110.1"/>
    <property type="molecule type" value="Genomic_DNA"/>
</dbReference>
<evidence type="ECO:0000256" key="4">
    <source>
        <dbReference type="ARBA" id="ARBA00023015"/>
    </source>
</evidence>
<keyword evidence="8" id="KW-0408">Iron</keyword>
<evidence type="ECO:0000313" key="9">
    <source>
        <dbReference type="EMBL" id="BAL59110.1"/>
    </source>
</evidence>
<reference evidence="9" key="2">
    <citation type="journal article" date="2012" name="PLoS ONE">
        <title>A Deeply Branching Thermophilic Bacterium with an Ancient Acetyl-CoA Pathway Dominates a Subsurface Ecosystem.</title>
        <authorList>
            <person name="Takami H."/>
            <person name="Noguchi H."/>
            <person name="Takaki Y."/>
            <person name="Uchiyama I."/>
            <person name="Toyoda A."/>
            <person name="Nishi S."/>
            <person name="Chee G.-J."/>
            <person name="Arai W."/>
            <person name="Nunoura T."/>
            <person name="Itoh T."/>
            <person name="Hattori M."/>
            <person name="Takai K."/>
        </authorList>
    </citation>
    <scope>NUCLEOTIDE SEQUENCE</scope>
</reference>
<sequence>MNNLTKAWEDRLKGAGYRLTKPRRAVLETLASSSTHLTPEELYRQARRRYRKIGLVTVYRTLGLLERLGLVQRVHAEAGCHSFAVVRSHEGHHHQLICRGCGRVEEFPDCALDGVLAGLQRRTGFIIESHHVEVIGRCAECR</sequence>
<dbReference type="SUPFAM" id="SSF46785">
    <property type="entry name" value="Winged helix' DNA-binding domain"/>
    <property type="match status" value="1"/>
</dbReference>
<keyword evidence="2" id="KW-0678">Repressor</keyword>
<evidence type="ECO:0000256" key="1">
    <source>
        <dbReference type="ARBA" id="ARBA00007957"/>
    </source>
</evidence>
<evidence type="ECO:0000256" key="6">
    <source>
        <dbReference type="ARBA" id="ARBA00023163"/>
    </source>
</evidence>
<name>H5SSH4_ACEAU</name>
<dbReference type="InterPro" id="IPR002481">
    <property type="entry name" value="FUR"/>
</dbReference>
<dbReference type="AlphaFoldDB" id="H5SSH4"/>
<dbReference type="CDD" id="cd07153">
    <property type="entry name" value="Fur_like"/>
    <property type="match status" value="1"/>
</dbReference>
<dbReference type="GO" id="GO:0008270">
    <property type="term" value="F:zinc ion binding"/>
    <property type="evidence" value="ECO:0007669"/>
    <property type="project" value="TreeGrafter"/>
</dbReference>
<feature type="binding site" evidence="7">
    <location>
        <position position="98"/>
    </location>
    <ligand>
        <name>Zn(2+)</name>
        <dbReference type="ChEBI" id="CHEBI:29105"/>
    </ligand>
</feature>
<evidence type="ECO:0000256" key="7">
    <source>
        <dbReference type="PIRSR" id="PIRSR602481-1"/>
    </source>
</evidence>
<dbReference type="GO" id="GO:1900376">
    <property type="term" value="P:regulation of secondary metabolite biosynthetic process"/>
    <property type="evidence" value="ECO:0007669"/>
    <property type="project" value="TreeGrafter"/>
</dbReference>
<dbReference type="PANTHER" id="PTHR33202:SF7">
    <property type="entry name" value="FERRIC UPTAKE REGULATION PROTEIN"/>
    <property type="match status" value="1"/>
</dbReference>
<comment type="similarity">
    <text evidence="1">Belongs to the Fur family.</text>
</comment>
<dbReference type="GO" id="GO:0000976">
    <property type="term" value="F:transcription cis-regulatory region binding"/>
    <property type="evidence" value="ECO:0007669"/>
    <property type="project" value="TreeGrafter"/>
</dbReference>
<gene>
    <name evidence="9" type="ORF">HGMM_OP3C265</name>
</gene>
<evidence type="ECO:0000256" key="5">
    <source>
        <dbReference type="ARBA" id="ARBA00023125"/>
    </source>
</evidence>
<dbReference type="GO" id="GO:0045892">
    <property type="term" value="P:negative regulation of DNA-templated transcription"/>
    <property type="evidence" value="ECO:0007669"/>
    <property type="project" value="TreeGrafter"/>
</dbReference>
<feature type="binding site" evidence="7">
    <location>
        <position position="141"/>
    </location>
    <ligand>
        <name>Zn(2+)</name>
        <dbReference type="ChEBI" id="CHEBI:29105"/>
    </ligand>
</feature>
<keyword evidence="5" id="KW-0238">DNA-binding</keyword>
<dbReference type="PANTHER" id="PTHR33202">
    <property type="entry name" value="ZINC UPTAKE REGULATION PROTEIN"/>
    <property type="match status" value="1"/>
</dbReference>
<reference evidence="9" key="1">
    <citation type="journal article" date="2005" name="Environ. Microbiol.">
        <title>Genetic and functional properties of uncultivated thermophilic crenarchaeotes from a subsurface gold mine as revealed by analysis of genome fragments.</title>
        <authorList>
            <person name="Nunoura T."/>
            <person name="Hirayama H."/>
            <person name="Takami H."/>
            <person name="Oida H."/>
            <person name="Nishi S."/>
            <person name="Shimamura S."/>
            <person name="Suzuki Y."/>
            <person name="Inagaki F."/>
            <person name="Takai K."/>
            <person name="Nealson K.H."/>
            <person name="Horikoshi K."/>
        </authorList>
    </citation>
    <scope>NUCLEOTIDE SEQUENCE</scope>
</reference>
<organism evidence="9">
    <name type="scientific">Acetithermum autotrophicum</name>
    <dbReference type="NCBI Taxonomy" id="1446466"/>
    <lineage>
        <taxon>Bacteria</taxon>
        <taxon>Candidatus Bipolaricaulota</taxon>
        <taxon>Candidatus Acetithermum</taxon>
    </lineage>
</organism>
<keyword evidence="6" id="KW-0804">Transcription</keyword>
<feature type="binding site" evidence="7">
    <location>
        <position position="138"/>
    </location>
    <ligand>
        <name>Zn(2+)</name>
        <dbReference type="ChEBI" id="CHEBI:29105"/>
    </ligand>
</feature>
<dbReference type="Pfam" id="PF01475">
    <property type="entry name" value="FUR"/>
    <property type="match status" value="1"/>
</dbReference>
<evidence type="ECO:0000256" key="2">
    <source>
        <dbReference type="ARBA" id="ARBA00022491"/>
    </source>
</evidence>
<feature type="binding site" evidence="8">
    <location>
        <position position="130"/>
    </location>
    <ligand>
        <name>Fe cation</name>
        <dbReference type="ChEBI" id="CHEBI:24875"/>
    </ligand>
</feature>
<dbReference type="Gene3D" id="1.10.10.10">
    <property type="entry name" value="Winged helix-like DNA-binding domain superfamily/Winged helix DNA-binding domain"/>
    <property type="match status" value="1"/>
</dbReference>
<feature type="binding site" evidence="7">
    <location>
        <position position="101"/>
    </location>
    <ligand>
        <name>Zn(2+)</name>
        <dbReference type="ChEBI" id="CHEBI:29105"/>
    </ligand>
</feature>
<evidence type="ECO:0000256" key="8">
    <source>
        <dbReference type="PIRSR" id="PIRSR602481-2"/>
    </source>
</evidence>
<evidence type="ECO:0000256" key="3">
    <source>
        <dbReference type="ARBA" id="ARBA00022833"/>
    </source>
</evidence>
<keyword evidence="7" id="KW-0479">Metal-binding</keyword>
<feature type="binding site" evidence="8">
    <location>
        <position position="92"/>
    </location>
    <ligand>
        <name>Fe cation</name>
        <dbReference type="ChEBI" id="CHEBI:24875"/>
    </ligand>
</feature>
<protein>
    <submittedName>
        <fullName evidence="9">Fur family transcriptional regulator, ferric uptake regulator</fullName>
    </submittedName>
</protein>
<dbReference type="InterPro" id="IPR036390">
    <property type="entry name" value="WH_DNA-bd_sf"/>
</dbReference>
<dbReference type="GO" id="GO:0003700">
    <property type="term" value="F:DNA-binding transcription factor activity"/>
    <property type="evidence" value="ECO:0007669"/>
    <property type="project" value="InterPro"/>
</dbReference>
<dbReference type="InterPro" id="IPR036388">
    <property type="entry name" value="WH-like_DNA-bd_sf"/>
</dbReference>
<accession>H5SSH4</accession>
<keyword evidence="3 7" id="KW-0862">Zinc</keyword>
<comment type="cofactor">
    <cofactor evidence="7">
        <name>Zn(2+)</name>
        <dbReference type="ChEBI" id="CHEBI:29105"/>
    </cofactor>
    <text evidence="7">Binds 1 zinc ion per subunit.</text>
</comment>
<keyword evidence="4" id="KW-0805">Transcription regulation</keyword>
<dbReference type="InterPro" id="IPR043135">
    <property type="entry name" value="Fur_C"/>
</dbReference>